<keyword evidence="1" id="KW-0472">Membrane</keyword>
<dbReference type="RefSeq" id="WP_185960457.1">
    <property type="nucleotide sequence ID" value="NZ_CBCSJO010000005.1"/>
</dbReference>
<protein>
    <submittedName>
        <fullName evidence="2">Uncharacterized protein</fullName>
    </submittedName>
</protein>
<proteinExistence type="predicted"/>
<organism evidence="2 3">
    <name type="scientific">Pedobacter westerhofensis</name>
    <dbReference type="NCBI Taxonomy" id="425512"/>
    <lineage>
        <taxon>Bacteria</taxon>
        <taxon>Pseudomonadati</taxon>
        <taxon>Bacteroidota</taxon>
        <taxon>Sphingobacteriia</taxon>
        <taxon>Sphingobacteriales</taxon>
        <taxon>Sphingobacteriaceae</taxon>
        <taxon>Pedobacter</taxon>
    </lineage>
</organism>
<feature type="transmembrane region" description="Helical" evidence="1">
    <location>
        <begin position="36"/>
        <end position="52"/>
    </location>
</feature>
<name>A0A521DHI5_9SPHI</name>
<dbReference type="Proteomes" id="UP000320300">
    <property type="component" value="Unassembled WGS sequence"/>
</dbReference>
<keyword evidence="1" id="KW-0812">Transmembrane</keyword>
<accession>A0A521DHI5</accession>
<evidence type="ECO:0000313" key="2">
    <source>
        <dbReference type="EMBL" id="SMO70601.1"/>
    </source>
</evidence>
<evidence type="ECO:0000256" key="1">
    <source>
        <dbReference type="SAM" id="Phobius"/>
    </source>
</evidence>
<evidence type="ECO:0000313" key="3">
    <source>
        <dbReference type="Proteomes" id="UP000320300"/>
    </source>
</evidence>
<sequence length="53" mass="6032">MLAKMNLLFPAFARQERVTKQQQPLTRKQWVSVDRIVMALLFVGVIAGAIIFS</sequence>
<keyword evidence="1" id="KW-1133">Transmembrane helix</keyword>
<dbReference type="AlphaFoldDB" id="A0A521DHI5"/>
<dbReference type="EMBL" id="FXTN01000005">
    <property type="protein sequence ID" value="SMO70601.1"/>
    <property type="molecule type" value="Genomic_DNA"/>
</dbReference>
<gene>
    <name evidence="2" type="ORF">SAMN06265348_105352</name>
</gene>
<keyword evidence="3" id="KW-1185">Reference proteome</keyword>
<reference evidence="2 3" key="1">
    <citation type="submission" date="2017-05" db="EMBL/GenBank/DDBJ databases">
        <authorList>
            <person name="Varghese N."/>
            <person name="Submissions S."/>
        </authorList>
    </citation>
    <scope>NUCLEOTIDE SEQUENCE [LARGE SCALE GENOMIC DNA]</scope>
    <source>
        <strain evidence="2 3">DSM 19036</strain>
    </source>
</reference>